<keyword evidence="2" id="KW-1185">Reference proteome</keyword>
<organism evidence="1 2">
    <name type="scientific">Brucella daejeonensis</name>
    <dbReference type="NCBI Taxonomy" id="659015"/>
    <lineage>
        <taxon>Bacteria</taxon>
        <taxon>Pseudomonadati</taxon>
        <taxon>Pseudomonadota</taxon>
        <taxon>Alphaproteobacteria</taxon>
        <taxon>Hyphomicrobiales</taxon>
        <taxon>Brucellaceae</taxon>
        <taxon>Brucella/Ochrobactrum group</taxon>
        <taxon>Brucella</taxon>
    </lineage>
</organism>
<protein>
    <submittedName>
        <fullName evidence="1">Uncharacterized protein</fullName>
    </submittedName>
</protein>
<evidence type="ECO:0000313" key="1">
    <source>
        <dbReference type="EMBL" id="MBB5700163.1"/>
    </source>
</evidence>
<sequence>MTYYALKDSDWAFDDQDEGRAIIVQADTPEEAISKATEMHIKEFPGAGGVTWDVARLDLTGIGDAEWEDDNIPKYEKFRFYDDGLNEPSEIYKRMKALETQLAAAKKALDAIASMDDYFSGDRHAKCIEIARAALEDKP</sequence>
<reference evidence="1 2" key="1">
    <citation type="submission" date="2020-08" db="EMBL/GenBank/DDBJ databases">
        <title>Genomic Encyclopedia of Type Strains, Phase IV (KMG-IV): sequencing the most valuable type-strain genomes for metagenomic binning, comparative biology and taxonomic classification.</title>
        <authorList>
            <person name="Goeker M."/>
        </authorList>
    </citation>
    <scope>NUCLEOTIDE SEQUENCE [LARGE SCALE GENOMIC DNA]</scope>
    <source>
        <strain evidence="1 2">DSM 26944</strain>
    </source>
</reference>
<proteinExistence type="predicted"/>
<comment type="caution">
    <text evidence="1">The sequence shown here is derived from an EMBL/GenBank/DDBJ whole genome shotgun (WGS) entry which is preliminary data.</text>
</comment>
<dbReference type="EMBL" id="JACIJG010000001">
    <property type="protein sequence ID" value="MBB5700163.1"/>
    <property type="molecule type" value="Genomic_DNA"/>
</dbReference>
<gene>
    <name evidence="1" type="ORF">FHS76_000001</name>
</gene>
<dbReference type="Proteomes" id="UP000555546">
    <property type="component" value="Unassembled WGS sequence"/>
</dbReference>
<evidence type="ECO:0000313" key="2">
    <source>
        <dbReference type="Proteomes" id="UP000555546"/>
    </source>
</evidence>
<accession>A0A7W9AT76</accession>
<dbReference type="AlphaFoldDB" id="A0A7W9AT76"/>
<name>A0A7W9AT76_9HYPH</name>
<dbReference type="RefSeq" id="WP_183646208.1">
    <property type="nucleotide sequence ID" value="NZ_JACIJG010000001.1"/>
</dbReference>